<dbReference type="PANTHER" id="PTHR12468">
    <property type="entry name" value="GPI MANNOSYLTRANSFERASE 2"/>
    <property type="match status" value="1"/>
</dbReference>
<feature type="transmembrane region" description="Helical" evidence="11">
    <location>
        <begin position="292"/>
        <end position="315"/>
    </location>
</feature>
<evidence type="ECO:0000313" key="13">
    <source>
        <dbReference type="Proteomes" id="UP000250462"/>
    </source>
</evidence>
<evidence type="ECO:0000256" key="1">
    <source>
        <dbReference type="ARBA" id="ARBA00004477"/>
    </source>
</evidence>
<organism evidence="12 13">
    <name type="scientific">Phytoactinopolyspora halophila</name>
    <dbReference type="NCBI Taxonomy" id="1981511"/>
    <lineage>
        <taxon>Bacteria</taxon>
        <taxon>Bacillati</taxon>
        <taxon>Actinomycetota</taxon>
        <taxon>Actinomycetes</taxon>
        <taxon>Jiangellales</taxon>
        <taxon>Jiangellaceae</taxon>
        <taxon>Phytoactinopolyspora</taxon>
    </lineage>
</organism>
<dbReference type="UniPathway" id="UPA00196"/>
<evidence type="ECO:0000256" key="9">
    <source>
        <dbReference type="ARBA" id="ARBA00023136"/>
    </source>
</evidence>
<dbReference type="InterPro" id="IPR007315">
    <property type="entry name" value="PIG-V/Gpi18"/>
</dbReference>
<keyword evidence="13" id="KW-1185">Reference proteome</keyword>
<evidence type="ECO:0000256" key="6">
    <source>
        <dbReference type="ARBA" id="ARBA00022692"/>
    </source>
</evidence>
<dbReference type="GO" id="GO:0031501">
    <property type="term" value="C:mannosyltransferase complex"/>
    <property type="evidence" value="ECO:0007669"/>
    <property type="project" value="TreeGrafter"/>
</dbReference>
<keyword evidence="3" id="KW-0337">GPI-anchor biosynthesis</keyword>
<evidence type="ECO:0000256" key="5">
    <source>
        <dbReference type="ARBA" id="ARBA00022679"/>
    </source>
</evidence>
<dbReference type="GO" id="GO:0004376">
    <property type="term" value="F:GPI mannosyltransferase activity"/>
    <property type="evidence" value="ECO:0007669"/>
    <property type="project" value="InterPro"/>
</dbReference>
<feature type="transmembrane region" description="Helical" evidence="11">
    <location>
        <begin position="35"/>
        <end position="57"/>
    </location>
</feature>
<dbReference type="GO" id="GO:0016020">
    <property type="term" value="C:membrane"/>
    <property type="evidence" value="ECO:0007669"/>
    <property type="project" value="GOC"/>
</dbReference>
<feature type="region of interest" description="Disordered" evidence="10">
    <location>
        <begin position="1"/>
        <end position="20"/>
    </location>
</feature>
<evidence type="ECO:0000256" key="8">
    <source>
        <dbReference type="ARBA" id="ARBA00022989"/>
    </source>
</evidence>
<protein>
    <recommendedName>
        <fullName evidence="14">Glycosyltransferase RgtA/B/C/D-like domain-containing protein</fullName>
    </recommendedName>
</protein>
<feature type="transmembrane region" description="Helical" evidence="11">
    <location>
        <begin position="230"/>
        <end position="247"/>
    </location>
</feature>
<gene>
    <name evidence="12" type="ORF">DPM12_10800</name>
</gene>
<dbReference type="AlphaFoldDB" id="A0A329QTV4"/>
<evidence type="ECO:0000256" key="4">
    <source>
        <dbReference type="ARBA" id="ARBA00022676"/>
    </source>
</evidence>
<dbReference type="RefSeq" id="WP_112258341.1">
    <property type="nucleotide sequence ID" value="NZ_QMIG01000009.1"/>
</dbReference>
<evidence type="ECO:0000256" key="2">
    <source>
        <dbReference type="ARBA" id="ARBA00004687"/>
    </source>
</evidence>
<dbReference type="Proteomes" id="UP000250462">
    <property type="component" value="Unassembled WGS sequence"/>
</dbReference>
<keyword evidence="6 11" id="KW-0812">Transmembrane</keyword>
<dbReference type="PANTHER" id="PTHR12468:SF2">
    <property type="entry name" value="GPI MANNOSYLTRANSFERASE 2"/>
    <property type="match status" value="1"/>
</dbReference>
<name>A0A329QTV4_9ACTN</name>
<comment type="pathway">
    <text evidence="2">Glycolipid biosynthesis; glycosylphosphatidylinositol-anchor biosynthesis.</text>
</comment>
<comment type="subcellular location">
    <subcellularLocation>
        <location evidence="1">Endoplasmic reticulum membrane</location>
        <topology evidence="1">Multi-pass membrane protein</topology>
    </subcellularLocation>
</comment>
<keyword evidence="9 11" id="KW-0472">Membrane</keyword>
<feature type="transmembrane region" description="Helical" evidence="11">
    <location>
        <begin position="364"/>
        <end position="385"/>
    </location>
</feature>
<feature type="transmembrane region" description="Helical" evidence="11">
    <location>
        <begin position="117"/>
        <end position="138"/>
    </location>
</feature>
<dbReference type="EMBL" id="QMIG01000009">
    <property type="protein sequence ID" value="RAW14148.1"/>
    <property type="molecule type" value="Genomic_DNA"/>
</dbReference>
<keyword evidence="4" id="KW-0328">Glycosyltransferase</keyword>
<evidence type="ECO:0000313" key="12">
    <source>
        <dbReference type="EMBL" id="RAW14148.1"/>
    </source>
</evidence>
<feature type="transmembrane region" description="Helical" evidence="11">
    <location>
        <begin position="189"/>
        <end position="218"/>
    </location>
</feature>
<keyword evidence="5" id="KW-0808">Transferase</keyword>
<accession>A0A329QTV4</accession>
<reference evidence="12 13" key="1">
    <citation type="submission" date="2018-06" db="EMBL/GenBank/DDBJ databases">
        <title>Phytoactinopolyspora halophila sp. nov., a novel halophilic actinomycete isolated from a saline soil in China.</title>
        <authorList>
            <person name="Tang S.-K."/>
        </authorList>
    </citation>
    <scope>NUCLEOTIDE SEQUENCE [LARGE SCALE GENOMIC DNA]</scope>
    <source>
        <strain evidence="12 13">YIM 96934</strain>
    </source>
</reference>
<comment type="caution">
    <text evidence="12">The sequence shown here is derived from an EMBL/GenBank/DDBJ whole genome shotgun (WGS) entry which is preliminary data.</text>
</comment>
<evidence type="ECO:0008006" key="14">
    <source>
        <dbReference type="Google" id="ProtNLM"/>
    </source>
</evidence>
<feature type="transmembrane region" description="Helical" evidence="11">
    <location>
        <begin position="150"/>
        <end position="169"/>
    </location>
</feature>
<keyword evidence="7" id="KW-0256">Endoplasmic reticulum</keyword>
<dbReference type="GO" id="GO:0006506">
    <property type="term" value="P:GPI anchor biosynthetic process"/>
    <property type="evidence" value="ECO:0007669"/>
    <property type="project" value="UniProtKB-UniPathway"/>
</dbReference>
<evidence type="ECO:0000256" key="3">
    <source>
        <dbReference type="ARBA" id="ARBA00022502"/>
    </source>
</evidence>
<sequence length="391" mass="43167">MSWRDTESVAVETADSPGRGPSSVLIRRRVDNDAIGIWILSRISMVVVAAATGWLFAVNGQDVIGWLDRWAQWDVHHYRGIAIHGYEGQPTGVPNEAFFPGLPALLWLGAQIGLPHVLTGLLVSFVAGGIAAIALARLGELEGGRHAGRLAVVLWVCAPPAVFLAAPYTEALFLGLALPAWLAARRGHWLAASSLTALACTVRVSGIFLAAAVGVHWLVTRRRHRNWSGFGWLFLPLVPLAGWMFYLKQLTGNWLAWMDAQAQEWNRELTPPWEALSNTWQAAFGGTQSPGFAWMFGAELVAMLAGTLLTAALLWWRRWGEATWVGLQVVAFATSFWFFSVPRAMLLWWPLWVGLAVLASRRRWVLWLYLAVSAPLMVVWAATFLTGRWAG</sequence>
<dbReference type="GO" id="GO:0000009">
    <property type="term" value="F:alpha-1,6-mannosyltransferase activity"/>
    <property type="evidence" value="ECO:0007669"/>
    <property type="project" value="InterPro"/>
</dbReference>
<evidence type="ECO:0000256" key="10">
    <source>
        <dbReference type="SAM" id="MobiDB-lite"/>
    </source>
</evidence>
<evidence type="ECO:0000256" key="7">
    <source>
        <dbReference type="ARBA" id="ARBA00022824"/>
    </source>
</evidence>
<proteinExistence type="predicted"/>
<dbReference type="OrthoDB" id="151635at2"/>
<dbReference type="Pfam" id="PF04188">
    <property type="entry name" value="Mannosyl_trans2"/>
    <property type="match status" value="1"/>
</dbReference>
<feature type="transmembrane region" description="Helical" evidence="11">
    <location>
        <begin position="327"/>
        <end position="352"/>
    </location>
</feature>
<evidence type="ECO:0000256" key="11">
    <source>
        <dbReference type="SAM" id="Phobius"/>
    </source>
</evidence>
<keyword evidence="8 11" id="KW-1133">Transmembrane helix</keyword>